<gene>
    <name evidence="1" type="ORF">EZS28_041330</name>
</gene>
<proteinExistence type="predicted"/>
<reference evidence="1 2" key="1">
    <citation type="submission" date="2019-03" db="EMBL/GenBank/DDBJ databases">
        <title>Single cell metagenomics reveals metabolic interactions within the superorganism composed of flagellate Streblomastix strix and complex community of Bacteroidetes bacteria on its surface.</title>
        <authorList>
            <person name="Treitli S.C."/>
            <person name="Kolisko M."/>
            <person name="Husnik F."/>
            <person name="Keeling P."/>
            <person name="Hampl V."/>
        </authorList>
    </citation>
    <scope>NUCLEOTIDE SEQUENCE [LARGE SCALE GENOMIC DNA]</scope>
    <source>
        <strain evidence="1">ST1C</strain>
    </source>
</reference>
<name>A0A5J4TZF0_9EUKA</name>
<accession>A0A5J4TZF0</accession>
<sequence length="188" mass="21944">MVETKVQKSFTGKNDDCRQDNIVVQGVIDVWHFAQRRHRLRLGQVLEFKREYNNVKDYILAVQDSETVTSNFKSLLKQYNIANPNQIICKADVGMVFGAIRKGEQKINSFVLKQIMKKLSIAVAKELKEEPIWGIDKLLSYVKKESFDQQFITRSRINGKKFSIIIRYSKLRLTQINRFSAEKREARA</sequence>
<evidence type="ECO:0000313" key="2">
    <source>
        <dbReference type="Proteomes" id="UP000324800"/>
    </source>
</evidence>
<protein>
    <submittedName>
        <fullName evidence="1">Uncharacterized protein</fullName>
    </submittedName>
</protein>
<dbReference type="Proteomes" id="UP000324800">
    <property type="component" value="Unassembled WGS sequence"/>
</dbReference>
<organism evidence="1 2">
    <name type="scientific">Streblomastix strix</name>
    <dbReference type="NCBI Taxonomy" id="222440"/>
    <lineage>
        <taxon>Eukaryota</taxon>
        <taxon>Metamonada</taxon>
        <taxon>Preaxostyla</taxon>
        <taxon>Oxymonadida</taxon>
        <taxon>Streblomastigidae</taxon>
        <taxon>Streblomastix</taxon>
    </lineage>
</organism>
<evidence type="ECO:0000313" key="1">
    <source>
        <dbReference type="EMBL" id="KAA6363142.1"/>
    </source>
</evidence>
<dbReference type="AlphaFoldDB" id="A0A5J4TZF0"/>
<comment type="caution">
    <text evidence="1">The sequence shown here is derived from an EMBL/GenBank/DDBJ whole genome shotgun (WGS) entry which is preliminary data.</text>
</comment>
<dbReference type="EMBL" id="SNRW01023278">
    <property type="protein sequence ID" value="KAA6363142.1"/>
    <property type="molecule type" value="Genomic_DNA"/>
</dbReference>